<feature type="region of interest" description="Disordered" evidence="1">
    <location>
        <begin position="25"/>
        <end position="51"/>
    </location>
</feature>
<dbReference type="AlphaFoldDB" id="A0A238BQ94"/>
<organism evidence="2 3">
    <name type="scientific">Onchocerca flexuosa</name>
    <dbReference type="NCBI Taxonomy" id="387005"/>
    <lineage>
        <taxon>Eukaryota</taxon>
        <taxon>Metazoa</taxon>
        <taxon>Ecdysozoa</taxon>
        <taxon>Nematoda</taxon>
        <taxon>Chromadorea</taxon>
        <taxon>Rhabditida</taxon>
        <taxon>Spirurina</taxon>
        <taxon>Spiruromorpha</taxon>
        <taxon>Filarioidea</taxon>
        <taxon>Onchocercidae</taxon>
        <taxon>Onchocerca</taxon>
    </lineage>
</organism>
<gene>
    <name evidence="2" type="ORF">X798_05478</name>
</gene>
<feature type="compositionally biased region" description="Basic and acidic residues" evidence="1">
    <location>
        <begin position="41"/>
        <end position="51"/>
    </location>
</feature>
<reference evidence="2 3" key="1">
    <citation type="submission" date="2015-12" db="EMBL/GenBank/DDBJ databases">
        <title>Draft genome of the nematode, Onchocerca flexuosa.</title>
        <authorList>
            <person name="Mitreva M."/>
        </authorList>
    </citation>
    <scope>NUCLEOTIDE SEQUENCE [LARGE SCALE GENOMIC DNA]</scope>
    <source>
        <strain evidence="2">Red Deer</strain>
    </source>
</reference>
<evidence type="ECO:0000256" key="1">
    <source>
        <dbReference type="SAM" id="MobiDB-lite"/>
    </source>
</evidence>
<keyword evidence="3" id="KW-1185">Reference proteome</keyword>
<evidence type="ECO:0000313" key="2">
    <source>
        <dbReference type="EMBL" id="OZC07547.1"/>
    </source>
</evidence>
<feature type="compositionally biased region" description="Polar residues" evidence="1">
    <location>
        <begin position="25"/>
        <end position="36"/>
    </location>
</feature>
<proteinExistence type="predicted"/>
<dbReference type="EMBL" id="KZ270029">
    <property type="protein sequence ID" value="OZC07547.1"/>
    <property type="molecule type" value="Genomic_DNA"/>
</dbReference>
<dbReference type="Proteomes" id="UP000242913">
    <property type="component" value="Unassembled WGS sequence"/>
</dbReference>
<name>A0A238BQ94_9BILA</name>
<protein>
    <submittedName>
        <fullName evidence="2">Uncharacterized protein</fullName>
    </submittedName>
</protein>
<evidence type="ECO:0000313" key="3">
    <source>
        <dbReference type="Proteomes" id="UP000242913"/>
    </source>
</evidence>
<accession>A0A238BQ94</accession>
<dbReference type="OrthoDB" id="5855697at2759"/>
<sequence length="76" mass="8734">MLELLTFIPALLKMNFILQKENDMTKNSFDPTTDTAIHSGKPSEENEIESKHSVQIITSVLSPKEQNKSHFEQFQQ</sequence>